<dbReference type="InterPro" id="IPR011006">
    <property type="entry name" value="CheY-like_superfamily"/>
</dbReference>
<dbReference type="InterPro" id="IPR036388">
    <property type="entry name" value="WH-like_DNA-bd_sf"/>
</dbReference>
<proteinExistence type="predicted"/>
<keyword evidence="4 7" id="KW-0238">DNA-binding</keyword>
<evidence type="ECO:0000256" key="7">
    <source>
        <dbReference type="PROSITE-ProRule" id="PRU01091"/>
    </source>
</evidence>
<gene>
    <name evidence="10" type="ORF">ACETRX_13705</name>
</gene>
<evidence type="ECO:0000313" key="10">
    <source>
        <dbReference type="EMBL" id="MFC2250674.1"/>
    </source>
</evidence>
<keyword evidence="1 6" id="KW-0597">Phosphoprotein</keyword>
<dbReference type="InterPro" id="IPR001867">
    <property type="entry name" value="OmpR/PhoB-type_DNA-bd"/>
</dbReference>
<dbReference type="SMART" id="SM00862">
    <property type="entry name" value="Trans_reg_C"/>
    <property type="match status" value="1"/>
</dbReference>
<comment type="caution">
    <text evidence="10">The sequence shown here is derived from an EMBL/GenBank/DDBJ whole genome shotgun (WGS) entry which is preliminary data.</text>
</comment>
<dbReference type="Proteomes" id="UP001595190">
    <property type="component" value="Unassembled WGS sequence"/>
</dbReference>
<organism evidence="10 11">
    <name type="scientific">Labrys neptuniae</name>
    <dbReference type="NCBI Taxonomy" id="376174"/>
    <lineage>
        <taxon>Bacteria</taxon>
        <taxon>Pseudomonadati</taxon>
        <taxon>Pseudomonadota</taxon>
        <taxon>Alphaproteobacteria</taxon>
        <taxon>Hyphomicrobiales</taxon>
        <taxon>Xanthobacteraceae</taxon>
        <taxon>Labrys</taxon>
    </lineage>
</organism>
<feature type="DNA-binding region" description="OmpR/PhoB-type" evidence="7">
    <location>
        <begin position="146"/>
        <end position="246"/>
    </location>
</feature>
<keyword evidence="2" id="KW-0902">Two-component regulatory system</keyword>
<protein>
    <submittedName>
        <fullName evidence="10">Response regulator</fullName>
    </submittedName>
</protein>
<dbReference type="Pfam" id="PF00072">
    <property type="entry name" value="Response_reg"/>
    <property type="match status" value="1"/>
</dbReference>
<dbReference type="RefSeq" id="WP_394310973.1">
    <property type="nucleotide sequence ID" value="NZ_JBHGPK010000004.1"/>
</dbReference>
<evidence type="ECO:0000256" key="2">
    <source>
        <dbReference type="ARBA" id="ARBA00023012"/>
    </source>
</evidence>
<evidence type="ECO:0000256" key="1">
    <source>
        <dbReference type="ARBA" id="ARBA00022553"/>
    </source>
</evidence>
<dbReference type="PANTHER" id="PTHR48111">
    <property type="entry name" value="REGULATOR OF RPOS"/>
    <property type="match status" value="1"/>
</dbReference>
<dbReference type="Gene3D" id="6.10.250.690">
    <property type="match status" value="1"/>
</dbReference>
<dbReference type="SUPFAM" id="SSF46894">
    <property type="entry name" value="C-terminal effector domain of the bipartite response regulators"/>
    <property type="match status" value="1"/>
</dbReference>
<evidence type="ECO:0000313" key="11">
    <source>
        <dbReference type="Proteomes" id="UP001595190"/>
    </source>
</evidence>
<dbReference type="SMART" id="SM00448">
    <property type="entry name" value="REC"/>
    <property type="match status" value="1"/>
</dbReference>
<feature type="domain" description="OmpR/PhoB-type" evidence="9">
    <location>
        <begin position="146"/>
        <end position="246"/>
    </location>
</feature>
<dbReference type="Pfam" id="PF00486">
    <property type="entry name" value="Trans_reg_C"/>
    <property type="match status" value="1"/>
</dbReference>
<name>A0ABV6ZEP5_9HYPH</name>
<evidence type="ECO:0000259" key="8">
    <source>
        <dbReference type="PROSITE" id="PS50110"/>
    </source>
</evidence>
<dbReference type="SUPFAM" id="SSF52172">
    <property type="entry name" value="CheY-like"/>
    <property type="match status" value="1"/>
</dbReference>
<reference evidence="10 11" key="1">
    <citation type="submission" date="2024-09" db="EMBL/GenBank/DDBJ databases">
        <title>Description of Labrys sedimenti sp. nov., isolated from a diclofenac-degrading enrichment culture, and genome-based reclassification of Labrys portucalensis as a later heterotypic synonym of Labrys neptuniae.</title>
        <authorList>
            <person name="Tancsics A."/>
            <person name="Csepanyi A."/>
        </authorList>
    </citation>
    <scope>NUCLEOTIDE SEQUENCE [LARGE SCALE GENOMIC DNA]</scope>
    <source>
        <strain evidence="10 11">LMG 23412</strain>
    </source>
</reference>
<accession>A0ABV6ZEP5</accession>
<dbReference type="PROSITE" id="PS50110">
    <property type="entry name" value="RESPONSE_REGULATORY"/>
    <property type="match status" value="1"/>
</dbReference>
<feature type="domain" description="Response regulatory" evidence="8">
    <location>
        <begin position="14"/>
        <end position="128"/>
    </location>
</feature>
<dbReference type="InterPro" id="IPR039420">
    <property type="entry name" value="WalR-like"/>
</dbReference>
<evidence type="ECO:0000256" key="5">
    <source>
        <dbReference type="ARBA" id="ARBA00023163"/>
    </source>
</evidence>
<evidence type="ECO:0000256" key="3">
    <source>
        <dbReference type="ARBA" id="ARBA00023015"/>
    </source>
</evidence>
<dbReference type="Gene3D" id="3.40.50.2300">
    <property type="match status" value="1"/>
</dbReference>
<keyword evidence="5" id="KW-0804">Transcription</keyword>
<dbReference type="InterPro" id="IPR001789">
    <property type="entry name" value="Sig_transdc_resp-reg_receiver"/>
</dbReference>
<sequence length="251" mass="28488">MPATDAKSRDTKPRILVVDDDHRLCRFLEKFLASEGFATASANEGRAMRRAMADESFDLVILDLTFPAGEDGLSLARALRSQYDLPVIMLSGKNSTIDKVVCLELGADDYITKPFEPRELLARVRTVLRRFARRINLPETVEPNASPAIRFAGWQLDPSRYELSSPEGERVRLTSQEFQILSALVERRGRILSRDQILDIVANRSWTPYDRSIDVLIGKIRRKLRDDVRDAQYIKTIRGVGYMFAADARGE</sequence>
<dbReference type="InterPro" id="IPR016032">
    <property type="entry name" value="Sig_transdc_resp-reg_C-effctor"/>
</dbReference>
<evidence type="ECO:0000259" key="9">
    <source>
        <dbReference type="PROSITE" id="PS51755"/>
    </source>
</evidence>
<dbReference type="PROSITE" id="PS51755">
    <property type="entry name" value="OMPR_PHOB"/>
    <property type="match status" value="1"/>
</dbReference>
<keyword evidence="3" id="KW-0805">Transcription regulation</keyword>
<evidence type="ECO:0000256" key="6">
    <source>
        <dbReference type="PROSITE-ProRule" id="PRU00169"/>
    </source>
</evidence>
<dbReference type="EMBL" id="JBHGPK010000004">
    <property type="protein sequence ID" value="MFC2250674.1"/>
    <property type="molecule type" value="Genomic_DNA"/>
</dbReference>
<dbReference type="CDD" id="cd00383">
    <property type="entry name" value="trans_reg_C"/>
    <property type="match status" value="1"/>
</dbReference>
<feature type="modified residue" description="4-aspartylphosphate" evidence="6">
    <location>
        <position position="63"/>
    </location>
</feature>
<dbReference type="PANTHER" id="PTHR48111:SF4">
    <property type="entry name" value="DNA-BINDING DUAL TRANSCRIPTIONAL REGULATOR OMPR"/>
    <property type="match status" value="1"/>
</dbReference>
<evidence type="ECO:0000256" key="4">
    <source>
        <dbReference type="ARBA" id="ARBA00023125"/>
    </source>
</evidence>
<dbReference type="Gene3D" id="1.10.10.10">
    <property type="entry name" value="Winged helix-like DNA-binding domain superfamily/Winged helix DNA-binding domain"/>
    <property type="match status" value="1"/>
</dbReference>